<reference evidence="7 8" key="1">
    <citation type="journal article" date="2011" name="PLoS Pathog.">
        <title>Endophytic Life Strategies Decoded by Genome and Transcriptome Analyses of the Mutualistic Root Symbiont Piriformospora indica.</title>
        <authorList>
            <person name="Zuccaro A."/>
            <person name="Lahrmann U."/>
            <person name="Guldener U."/>
            <person name="Langen G."/>
            <person name="Pfiffi S."/>
            <person name="Biedenkopf D."/>
            <person name="Wong P."/>
            <person name="Samans B."/>
            <person name="Grimm C."/>
            <person name="Basiewicz M."/>
            <person name="Murat C."/>
            <person name="Martin F."/>
            <person name="Kogel K.H."/>
        </authorList>
    </citation>
    <scope>NUCLEOTIDE SEQUENCE [LARGE SCALE GENOMIC DNA]</scope>
    <source>
        <strain evidence="7 8">DSM 11827</strain>
    </source>
</reference>
<dbReference type="EMBL" id="CAFZ01000069">
    <property type="protein sequence ID" value="CCA70000.1"/>
    <property type="molecule type" value="Genomic_DNA"/>
</dbReference>
<sequence>MDKRAPYKARIARSFPLHEMGDYETLELIHRLSLQDAQERKATLDRAYPRTGLTDERLALEVHTKELNQSLQRVVDAKVVRRLNPTPVDSQRKDVGNVEIKDRKTAPESAVPPIRPKAAPVRGTASRGRGRGGKVAANARPTKPSAPSPTVDCVGCHDPIGQQSHILTRCGHAYDPKCVVNMVEAATKDENLFPPRCCGQEIPKRAIVPLLPNDTRLKYDAAVKEFAIDRRERVYCNRKGCSRFLSRATTEDEPTSSIFCKICSARTCSRCGGRAHSKLLQCRRKAM</sequence>
<feature type="region of interest" description="Disordered" evidence="5">
    <location>
        <begin position="102"/>
        <end position="150"/>
    </location>
</feature>
<evidence type="ECO:0000256" key="3">
    <source>
        <dbReference type="ARBA" id="ARBA00022786"/>
    </source>
</evidence>
<organism evidence="7 8">
    <name type="scientific">Serendipita indica (strain DSM 11827)</name>
    <name type="common">Root endophyte fungus</name>
    <name type="synonym">Piriformospora indica</name>
    <dbReference type="NCBI Taxonomy" id="1109443"/>
    <lineage>
        <taxon>Eukaryota</taxon>
        <taxon>Fungi</taxon>
        <taxon>Dikarya</taxon>
        <taxon>Basidiomycota</taxon>
        <taxon>Agaricomycotina</taxon>
        <taxon>Agaricomycetes</taxon>
        <taxon>Sebacinales</taxon>
        <taxon>Serendipitaceae</taxon>
        <taxon>Serendipita</taxon>
    </lineage>
</organism>
<dbReference type="InterPro" id="IPR031127">
    <property type="entry name" value="E3_UB_ligase_RBR"/>
</dbReference>
<evidence type="ECO:0000256" key="2">
    <source>
        <dbReference type="ARBA" id="ARBA00022771"/>
    </source>
</evidence>
<dbReference type="Proteomes" id="UP000007148">
    <property type="component" value="Unassembled WGS sequence"/>
</dbReference>
<keyword evidence="4" id="KW-0862">Zinc</keyword>
<dbReference type="GO" id="GO:0008270">
    <property type="term" value="F:zinc ion binding"/>
    <property type="evidence" value="ECO:0007669"/>
    <property type="project" value="UniProtKB-KW"/>
</dbReference>
<keyword evidence="3" id="KW-0833">Ubl conjugation pathway</keyword>
<dbReference type="GO" id="GO:0004842">
    <property type="term" value="F:ubiquitin-protein transferase activity"/>
    <property type="evidence" value="ECO:0007669"/>
    <property type="project" value="InterPro"/>
</dbReference>
<evidence type="ECO:0000313" key="8">
    <source>
        <dbReference type="Proteomes" id="UP000007148"/>
    </source>
</evidence>
<keyword evidence="2" id="KW-0863">Zinc-finger</keyword>
<feature type="domain" description="IBR" evidence="6">
    <location>
        <begin position="222"/>
        <end position="282"/>
    </location>
</feature>
<accession>G4TF99</accession>
<keyword evidence="8" id="KW-1185">Reference proteome</keyword>
<dbReference type="OMA" id="GRATCTI"/>
<evidence type="ECO:0000313" key="7">
    <source>
        <dbReference type="EMBL" id="CCA70000.1"/>
    </source>
</evidence>
<dbReference type="eggNOG" id="KOG1812">
    <property type="taxonomic scope" value="Eukaryota"/>
</dbReference>
<dbReference type="InterPro" id="IPR002867">
    <property type="entry name" value="IBR_dom"/>
</dbReference>
<gene>
    <name evidence="7" type="ORF">PIIN_03940</name>
</gene>
<dbReference type="STRING" id="1109443.G4TF99"/>
<dbReference type="CDD" id="cd20335">
    <property type="entry name" value="BRcat_RBR"/>
    <property type="match status" value="1"/>
</dbReference>
<evidence type="ECO:0000259" key="6">
    <source>
        <dbReference type="Pfam" id="PF01485"/>
    </source>
</evidence>
<name>G4TF99_SERID</name>
<dbReference type="Pfam" id="PF01485">
    <property type="entry name" value="IBR"/>
    <property type="match status" value="1"/>
</dbReference>
<evidence type="ECO:0000256" key="5">
    <source>
        <dbReference type="SAM" id="MobiDB-lite"/>
    </source>
</evidence>
<keyword evidence="1" id="KW-0479">Metal-binding</keyword>
<dbReference type="AlphaFoldDB" id="G4TF99"/>
<dbReference type="HOGENOM" id="CLU_970151_0_0_1"/>
<dbReference type="PANTHER" id="PTHR11685">
    <property type="entry name" value="RBR FAMILY RING FINGER AND IBR DOMAIN-CONTAINING"/>
    <property type="match status" value="1"/>
</dbReference>
<evidence type="ECO:0000256" key="4">
    <source>
        <dbReference type="ARBA" id="ARBA00022833"/>
    </source>
</evidence>
<dbReference type="OrthoDB" id="9977870at2759"/>
<dbReference type="SUPFAM" id="SSF57850">
    <property type="entry name" value="RING/U-box"/>
    <property type="match status" value="1"/>
</dbReference>
<comment type="caution">
    <text evidence="7">The sequence shown here is derived from an EMBL/GenBank/DDBJ whole genome shotgun (WGS) entry which is preliminary data.</text>
</comment>
<protein>
    <recommendedName>
        <fullName evidence="6">IBR domain-containing protein</fullName>
    </recommendedName>
</protein>
<proteinExistence type="predicted"/>
<evidence type="ECO:0000256" key="1">
    <source>
        <dbReference type="ARBA" id="ARBA00022723"/>
    </source>
</evidence>
<dbReference type="GO" id="GO:0016567">
    <property type="term" value="P:protein ubiquitination"/>
    <property type="evidence" value="ECO:0007669"/>
    <property type="project" value="InterPro"/>
</dbReference>
<dbReference type="InParanoid" id="G4TF99"/>